<dbReference type="Proteomes" id="UP001295444">
    <property type="component" value="Chromosome 11"/>
</dbReference>
<organism evidence="3 4">
    <name type="scientific">Pelobates cultripes</name>
    <name type="common">Western spadefoot toad</name>
    <dbReference type="NCBI Taxonomy" id="61616"/>
    <lineage>
        <taxon>Eukaryota</taxon>
        <taxon>Metazoa</taxon>
        <taxon>Chordata</taxon>
        <taxon>Craniata</taxon>
        <taxon>Vertebrata</taxon>
        <taxon>Euteleostomi</taxon>
        <taxon>Amphibia</taxon>
        <taxon>Batrachia</taxon>
        <taxon>Anura</taxon>
        <taxon>Pelobatoidea</taxon>
        <taxon>Pelobatidae</taxon>
        <taxon>Pelobates</taxon>
    </lineage>
</organism>
<dbReference type="InterPro" id="IPR026983">
    <property type="entry name" value="DHC"/>
</dbReference>
<feature type="coiled-coil region" evidence="1">
    <location>
        <begin position="183"/>
        <end position="224"/>
    </location>
</feature>
<dbReference type="GO" id="GO:0045505">
    <property type="term" value="F:dynein intermediate chain binding"/>
    <property type="evidence" value="ECO:0007669"/>
    <property type="project" value="InterPro"/>
</dbReference>
<dbReference type="AlphaFoldDB" id="A0AAD1TAU0"/>
<dbReference type="GO" id="GO:0051959">
    <property type="term" value="F:dynein light intermediate chain binding"/>
    <property type="evidence" value="ECO:0007669"/>
    <property type="project" value="InterPro"/>
</dbReference>
<evidence type="ECO:0000259" key="2">
    <source>
        <dbReference type="Pfam" id="PF12777"/>
    </source>
</evidence>
<name>A0AAD1TAU0_PELCU</name>
<dbReference type="GO" id="GO:0007018">
    <property type="term" value="P:microtubule-based movement"/>
    <property type="evidence" value="ECO:0007669"/>
    <property type="project" value="InterPro"/>
</dbReference>
<dbReference type="Gene3D" id="1.20.920.20">
    <property type="match status" value="1"/>
</dbReference>
<keyword evidence="1" id="KW-0175">Coiled coil</keyword>
<accession>A0AAD1TAU0</accession>
<evidence type="ECO:0000313" key="3">
    <source>
        <dbReference type="EMBL" id="CAH2322448.1"/>
    </source>
</evidence>
<feature type="domain" description="Dynein heavy chain coiled coil stalk" evidence="2">
    <location>
        <begin position="25"/>
        <end position="232"/>
    </location>
</feature>
<sequence>MAETHCRSKYHTDGYESHTDMVRRIVKEDEAIAKVKAEETQSIADDAQRDLDEAMPALDAANKALDSLDKADISEIRVFTKPPDLVMTVMEAISILLNAKPDWSSAKQLLGDSNFLKRLLEYDKENIKPQILMKLQKYIANPEFVPEKVEKVSKACRSMCMWVRAMDLYSRVVKDVEPKKKKLAAAQAELDATMATLRQKQKKLKDVEEQIRELQDQYDTSLGEKESLAGTHSVHNVRLDVFISAFQVGTHGVYNVRLYAMTLPRSTVERTDRPRRTSCIWGTERPRVGHREKIPMTI</sequence>
<evidence type="ECO:0000313" key="4">
    <source>
        <dbReference type="Proteomes" id="UP001295444"/>
    </source>
</evidence>
<dbReference type="InterPro" id="IPR024743">
    <property type="entry name" value="Dynein_HC_stalk"/>
</dbReference>
<proteinExistence type="predicted"/>
<dbReference type="PANTHER" id="PTHR22878:SF67">
    <property type="entry name" value="DYNEIN AXONEMAL HEAVY CHAIN 6"/>
    <property type="match status" value="1"/>
</dbReference>
<protein>
    <recommendedName>
        <fullName evidence="2">Dynein heavy chain coiled coil stalk domain-containing protein</fullName>
    </recommendedName>
</protein>
<evidence type="ECO:0000256" key="1">
    <source>
        <dbReference type="SAM" id="Coils"/>
    </source>
</evidence>
<dbReference type="Pfam" id="PF12777">
    <property type="entry name" value="MT"/>
    <property type="match status" value="1"/>
</dbReference>
<dbReference type="GO" id="GO:0030286">
    <property type="term" value="C:dynein complex"/>
    <property type="evidence" value="ECO:0007669"/>
    <property type="project" value="InterPro"/>
</dbReference>
<dbReference type="EMBL" id="OW240922">
    <property type="protein sequence ID" value="CAH2322448.1"/>
    <property type="molecule type" value="Genomic_DNA"/>
</dbReference>
<reference evidence="3" key="1">
    <citation type="submission" date="2022-03" db="EMBL/GenBank/DDBJ databases">
        <authorList>
            <person name="Alioto T."/>
            <person name="Alioto T."/>
            <person name="Gomez Garrido J."/>
        </authorList>
    </citation>
    <scope>NUCLEOTIDE SEQUENCE</scope>
</reference>
<keyword evidence="4" id="KW-1185">Reference proteome</keyword>
<gene>
    <name evidence="3" type="ORF">PECUL_23A019179</name>
</gene>
<dbReference type="PANTHER" id="PTHR22878">
    <property type="entry name" value="DYNEIN HEAVY CHAIN 6, AXONEMAL-LIKE-RELATED"/>
    <property type="match status" value="1"/>
</dbReference>